<evidence type="ECO:0000313" key="3">
    <source>
        <dbReference type="Proteomes" id="UP001499854"/>
    </source>
</evidence>
<gene>
    <name evidence="2" type="ORF">GCM10009838_36180</name>
</gene>
<feature type="region of interest" description="Disordered" evidence="1">
    <location>
        <begin position="46"/>
        <end position="66"/>
    </location>
</feature>
<evidence type="ECO:0000313" key="2">
    <source>
        <dbReference type="EMBL" id="GAA1973167.1"/>
    </source>
</evidence>
<dbReference type="Proteomes" id="UP001499854">
    <property type="component" value="Unassembled WGS sequence"/>
</dbReference>
<name>A0ABP5D2T5_9ACTN</name>
<comment type="caution">
    <text evidence="2">The sequence shown here is derived from an EMBL/GenBank/DDBJ whole genome shotgun (WGS) entry which is preliminary data.</text>
</comment>
<sequence>MPAGGAPALAASVERVPTVTAAAASTPTVAALRIIVRMPLFIGIGPPRALTRADPRAPRQGSDPDA</sequence>
<organism evidence="2 3">
    <name type="scientific">Catenulispora subtropica</name>
    <dbReference type="NCBI Taxonomy" id="450798"/>
    <lineage>
        <taxon>Bacteria</taxon>
        <taxon>Bacillati</taxon>
        <taxon>Actinomycetota</taxon>
        <taxon>Actinomycetes</taxon>
        <taxon>Catenulisporales</taxon>
        <taxon>Catenulisporaceae</taxon>
        <taxon>Catenulispora</taxon>
    </lineage>
</organism>
<reference evidence="3" key="1">
    <citation type="journal article" date="2019" name="Int. J. Syst. Evol. Microbiol.">
        <title>The Global Catalogue of Microorganisms (GCM) 10K type strain sequencing project: providing services to taxonomists for standard genome sequencing and annotation.</title>
        <authorList>
            <consortium name="The Broad Institute Genomics Platform"/>
            <consortium name="The Broad Institute Genome Sequencing Center for Infectious Disease"/>
            <person name="Wu L."/>
            <person name="Ma J."/>
        </authorList>
    </citation>
    <scope>NUCLEOTIDE SEQUENCE [LARGE SCALE GENOMIC DNA]</scope>
    <source>
        <strain evidence="3">JCM 16013</strain>
    </source>
</reference>
<dbReference type="EMBL" id="BAAAQM010000019">
    <property type="protein sequence ID" value="GAA1973167.1"/>
    <property type="molecule type" value="Genomic_DNA"/>
</dbReference>
<keyword evidence="3" id="KW-1185">Reference proteome</keyword>
<evidence type="ECO:0000256" key="1">
    <source>
        <dbReference type="SAM" id="MobiDB-lite"/>
    </source>
</evidence>
<accession>A0ABP5D2T5</accession>
<protein>
    <submittedName>
        <fullName evidence="2">Uncharacterized protein</fullName>
    </submittedName>
</protein>
<proteinExistence type="predicted"/>